<dbReference type="EMBL" id="CP109968">
    <property type="protein sequence ID" value="UYZ08566.1"/>
    <property type="molecule type" value="Genomic_DNA"/>
</dbReference>
<evidence type="ECO:0000313" key="1">
    <source>
        <dbReference type="EMBL" id="UYZ08566.1"/>
    </source>
</evidence>
<proteinExistence type="predicted"/>
<accession>A0A9X9KBK0</accession>
<sequence>MADKAPILEVDTLISLEDAGKLLGLSAERIRVLIKEGFIDRPKPGRVVLSSVARGYARYWQEKASQETKTSADTRVRDARAAEIEQRIAEKNRRLVPAEEATAAIDHIIGACAEAFASIPAMVSRDVAERNRIEKHVKEAQRGVAKRLSEAAELLEKGGKLPDAD</sequence>
<evidence type="ECO:0000313" key="2">
    <source>
        <dbReference type="Proteomes" id="UP000298735"/>
    </source>
</evidence>
<dbReference type="AlphaFoldDB" id="A0A9X9KBK0"/>
<dbReference type="KEGG" id="asal:CFBP5507_06075"/>
<name>A0A9X9KBK0_9HYPH</name>
<gene>
    <name evidence="1" type="ORF">CFBP5507_06075</name>
</gene>
<reference evidence="1" key="1">
    <citation type="submission" date="2022-10" db="EMBL/GenBank/DDBJ databases">
        <title>Complete genome sequence of Agrobacterium salinitolerans CFBP5507.</title>
        <authorList>
            <person name="Tchabashvili S."/>
            <person name="Yen H.-C."/>
            <person name="Haryono M."/>
            <person name="Lin Y.-C."/>
            <person name="Lai E.-M."/>
            <person name="Kuo C.-H."/>
        </authorList>
    </citation>
    <scope>NUCLEOTIDE SEQUENCE</scope>
    <source>
        <strain evidence="1">CFBP5507</strain>
    </source>
</reference>
<dbReference type="Proteomes" id="UP000298735">
    <property type="component" value="Chromosome Circular"/>
</dbReference>
<organism evidence="1 2">
    <name type="scientific">Agrobacterium salinitolerans</name>
    <dbReference type="NCBI Taxonomy" id="1183413"/>
    <lineage>
        <taxon>Bacteria</taxon>
        <taxon>Pseudomonadati</taxon>
        <taxon>Pseudomonadota</taxon>
        <taxon>Alphaproteobacteria</taxon>
        <taxon>Hyphomicrobiales</taxon>
        <taxon>Rhizobiaceae</taxon>
        <taxon>Rhizobium/Agrobacterium group</taxon>
        <taxon>Agrobacterium</taxon>
    </lineage>
</organism>
<protein>
    <submittedName>
        <fullName evidence="1">Uncharacterized protein</fullName>
    </submittedName>
</protein>